<feature type="transmembrane region" description="Helical" evidence="8">
    <location>
        <begin position="167"/>
        <end position="188"/>
    </location>
</feature>
<evidence type="ECO:0000256" key="1">
    <source>
        <dbReference type="ARBA" id="ARBA00004429"/>
    </source>
</evidence>
<dbReference type="Pfam" id="PF00482">
    <property type="entry name" value="T2SSF"/>
    <property type="match status" value="2"/>
</dbReference>
<dbReference type="AlphaFoldDB" id="A0A1F8DTF2"/>
<feature type="transmembrane region" description="Helical" evidence="8">
    <location>
        <begin position="373"/>
        <end position="394"/>
    </location>
</feature>
<gene>
    <name evidence="10" type="ORF">A2755_00940</name>
</gene>
<feature type="domain" description="Type II secretion system protein GspF" evidence="9">
    <location>
        <begin position="269"/>
        <end position="392"/>
    </location>
</feature>
<comment type="caution">
    <text evidence="10">The sequence shown here is derived from an EMBL/GenBank/DDBJ whole genome shotgun (WGS) entry which is preliminary data.</text>
</comment>
<accession>A0A1F8DTF2</accession>
<evidence type="ECO:0000313" key="11">
    <source>
        <dbReference type="Proteomes" id="UP000177029"/>
    </source>
</evidence>
<name>A0A1F8DTF2_9BACT</name>
<evidence type="ECO:0000256" key="5">
    <source>
        <dbReference type="ARBA" id="ARBA00022692"/>
    </source>
</evidence>
<keyword evidence="4" id="KW-0997">Cell inner membrane</keyword>
<proteinExistence type="inferred from homology"/>
<evidence type="ECO:0000256" key="4">
    <source>
        <dbReference type="ARBA" id="ARBA00022519"/>
    </source>
</evidence>
<keyword evidence="6 8" id="KW-1133">Transmembrane helix</keyword>
<comment type="subcellular location">
    <subcellularLocation>
        <location evidence="1">Cell inner membrane</location>
        <topology evidence="1">Multi-pass membrane protein</topology>
    </subcellularLocation>
</comment>
<evidence type="ECO:0000256" key="6">
    <source>
        <dbReference type="ARBA" id="ARBA00022989"/>
    </source>
</evidence>
<keyword evidence="5 8" id="KW-0812">Transmembrane</keyword>
<dbReference type="InterPro" id="IPR042094">
    <property type="entry name" value="T2SS_GspF_sf"/>
</dbReference>
<dbReference type="EMBL" id="MGIP01000005">
    <property type="protein sequence ID" value="OGM91913.1"/>
    <property type="molecule type" value="Genomic_DNA"/>
</dbReference>
<evidence type="ECO:0000259" key="9">
    <source>
        <dbReference type="Pfam" id="PF00482"/>
    </source>
</evidence>
<sequence length="402" mass="45693">MKFKYQARTKTGELQVGYIESPDKPNALQTLANHQLYVLSMEAVLQKKSNLFAFFNRVKLKDLMVFTRQLATLIESELPLGRSMKIMHEQTKSPALKEAVFQVFQDIESGLALSQALERQNSIFSDFYINMIRSAEVTGGLEHALTFLASYLEKEVQWKSKIINAMMYPMILVVLFFIVAGIMVVVVFPKIQPLFEESGAELPLVSKIVFGAGEFVQTKWWLVLFILFIIWYILYDYFKSPEGRQVGGQILLKLPIFGPMYQKMYIARFAQSFSILLQGGIPVAQAIEISGDTILNFVYRTLFKQMSQGVKEGEQFSQLLLRYPQYFDPMVGQMTAIGETTGRMDDMMVKIADFYEREVNTVVGTLSELLQPILLVVMGVFVGLLFASILLPIFNLAQSFAL</sequence>
<dbReference type="PRINTS" id="PR00812">
    <property type="entry name" value="BCTERIALGSPF"/>
</dbReference>
<dbReference type="PANTHER" id="PTHR30012:SF0">
    <property type="entry name" value="TYPE II SECRETION SYSTEM PROTEIN F-RELATED"/>
    <property type="match status" value="1"/>
</dbReference>
<protein>
    <recommendedName>
        <fullName evidence="9">Type II secretion system protein GspF domain-containing protein</fullName>
    </recommendedName>
</protein>
<dbReference type="FunFam" id="1.20.81.30:FF:000001">
    <property type="entry name" value="Type II secretion system protein F"/>
    <property type="match status" value="2"/>
</dbReference>
<dbReference type="STRING" id="1802555.A2755_00940"/>
<feature type="transmembrane region" description="Helical" evidence="8">
    <location>
        <begin position="220"/>
        <end position="238"/>
    </location>
</feature>
<feature type="domain" description="Type II secretion system protein GspF" evidence="9">
    <location>
        <begin position="66"/>
        <end position="189"/>
    </location>
</feature>
<dbReference type="InterPro" id="IPR018076">
    <property type="entry name" value="T2SS_GspF_dom"/>
</dbReference>
<dbReference type="InterPro" id="IPR003004">
    <property type="entry name" value="GspF/PilC"/>
</dbReference>
<organism evidence="10 11">
    <name type="scientific">Candidatus Wolfebacteria bacterium RIFCSPHIGHO2_01_FULL_48_22</name>
    <dbReference type="NCBI Taxonomy" id="1802555"/>
    <lineage>
        <taxon>Bacteria</taxon>
        <taxon>Candidatus Wolfeibacteriota</taxon>
    </lineage>
</organism>
<reference evidence="10 11" key="1">
    <citation type="journal article" date="2016" name="Nat. Commun.">
        <title>Thousands of microbial genomes shed light on interconnected biogeochemical processes in an aquifer system.</title>
        <authorList>
            <person name="Anantharaman K."/>
            <person name="Brown C.T."/>
            <person name="Hug L.A."/>
            <person name="Sharon I."/>
            <person name="Castelle C.J."/>
            <person name="Probst A.J."/>
            <person name="Thomas B.C."/>
            <person name="Singh A."/>
            <person name="Wilkins M.J."/>
            <person name="Karaoz U."/>
            <person name="Brodie E.L."/>
            <person name="Williams K.H."/>
            <person name="Hubbard S.S."/>
            <person name="Banfield J.F."/>
        </authorList>
    </citation>
    <scope>NUCLEOTIDE SEQUENCE [LARGE SCALE GENOMIC DNA]</scope>
</reference>
<evidence type="ECO:0000256" key="2">
    <source>
        <dbReference type="ARBA" id="ARBA00005745"/>
    </source>
</evidence>
<evidence type="ECO:0000256" key="8">
    <source>
        <dbReference type="SAM" id="Phobius"/>
    </source>
</evidence>
<dbReference type="Gene3D" id="1.20.81.30">
    <property type="entry name" value="Type II secretion system (T2SS), domain F"/>
    <property type="match status" value="2"/>
</dbReference>
<evidence type="ECO:0000256" key="3">
    <source>
        <dbReference type="ARBA" id="ARBA00022475"/>
    </source>
</evidence>
<dbReference type="PANTHER" id="PTHR30012">
    <property type="entry name" value="GENERAL SECRETION PATHWAY PROTEIN"/>
    <property type="match status" value="1"/>
</dbReference>
<keyword evidence="3" id="KW-1003">Cell membrane</keyword>
<dbReference type="Proteomes" id="UP000177029">
    <property type="component" value="Unassembled WGS sequence"/>
</dbReference>
<evidence type="ECO:0000256" key="7">
    <source>
        <dbReference type="ARBA" id="ARBA00023136"/>
    </source>
</evidence>
<evidence type="ECO:0000313" key="10">
    <source>
        <dbReference type="EMBL" id="OGM91913.1"/>
    </source>
</evidence>
<keyword evidence="7 8" id="KW-0472">Membrane</keyword>
<dbReference type="GO" id="GO:0005886">
    <property type="term" value="C:plasma membrane"/>
    <property type="evidence" value="ECO:0007669"/>
    <property type="project" value="UniProtKB-SubCell"/>
</dbReference>
<comment type="similarity">
    <text evidence="2">Belongs to the GSP F family.</text>
</comment>